<dbReference type="FunFam" id="3.40.50.300:FF:000006">
    <property type="entry name" value="DNA-binding transcriptional regulator NtrC"/>
    <property type="match status" value="1"/>
</dbReference>
<keyword evidence="5" id="KW-0010">Activator</keyword>
<comment type="caution">
    <text evidence="9">The sequence shown here is derived from an EMBL/GenBank/DDBJ whole genome shotgun (WGS) entry which is preliminary data.</text>
</comment>
<dbReference type="InterPro" id="IPR058031">
    <property type="entry name" value="AAA_lid_NorR"/>
</dbReference>
<organism evidence="9 10">
    <name type="scientific">Pontibacterium sinense</name>
    <dbReference type="NCBI Taxonomy" id="2781979"/>
    <lineage>
        <taxon>Bacteria</taxon>
        <taxon>Pseudomonadati</taxon>
        <taxon>Pseudomonadota</taxon>
        <taxon>Gammaproteobacteria</taxon>
        <taxon>Oceanospirillales</taxon>
        <taxon>Oceanospirillaceae</taxon>
        <taxon>Pontibacterium</taxon>
    </lineage>
</organism>
<keyword evidence="4" id="KW-0238">DNA-binding</keyword>
<dbReference type="SUPFAM" id="SSF111126">
    <property type="entry name" value="Ligand-binding domain in the NO signalling and Golgi transport"/>
    <property type="match status" value="1"/>
</dbReference>
<dbReference type="GO" id="GO:0005524">
    <property type="term" value="F:ATP binding"/>
    <property type="evidence" value="ECO:0007669"/>
    <property type="project" value="UniProtKB-KW"/>
</dbReference>
<keyword evidence="10" id="KW-1185">Reference proteome</keyword>
<dbReference type="PROSITE" id="PS00675">
    <property type="entry name" value="SIGMA54_INTERACT_1"/>
    <property type="match status" value="1"/>
</dbReference>
<evidence type="ECO:0000256" key="7">
    <source>
        <dbReference type="SAM" id="MobiDB-lite"/>
    </source>
</evidence>
<dbReference type="Gene3D" id="3.40.50.300">
    <property type="entry name" value="P-loop containing nucleotide triphosphate hydrolases"/>
    <property type="match status" value="1"/>
</dbReference>
<dbReference type="Pfam" id="PF00158">
    <property type="entry name" value="Sigma54_activat"/>
    <property type="match status" value="1"/>
</dbReference>
<dbReference type="PRINTS" id="PR01590">
    <property type="entry name" value="HTHFIS"/>
</dbReference>
<dbReference type="InterPro" id="IPR027417">
    <property type="entry name" value="P-loop_NTPase"/>
</dbReference>
<dbReference type="PANTHER" id="PTHR32071">
    <property type="entry name" value="TRANSCRIPTIONAL REGULATORY PROTEIN"/>
    <property type="match status" value="1"/>
</dbReference>
<keyword evidence="3" id="KW-0805">Transcription regulation</keyword>
<dbReference type="SUPFAM" id="SSF52540">
    <property type="entry name" value="P-loop containing nucleoside triphosphate hydrolases"/>
    <property type="match status" value="1"/>
</dbReference>
<proteinExistence type="predicted"/>
<keyword evidence="2" id="KW-0067">ATP-binding</keyword>
<feature type="region of interest" description="Disordered" evidence="7">
    <location>
        <begin position="488"/>
        <end position="509"/>
    </location>
</feature>
<feature type="compositionally biased region" description="Low complexity" evidence="7">
    <location>
        <begin position="500"/>
        <end position="509"/>
    </location>
</feature>
<evidence type="ECO:0000256" key="3">
    <source>
        <dbReference type="ARBA" id="ARBA00023015"/>
    </source>
</evidence>
<evidence type="ECO:0000256" key="4">
    <source>
        <dbReference type="ARBA" id="ARBA00023125"/>
    </source>
</evidence>
<keyword evidence="6" id="KW-0804">Transcription</keyword>
<dbReference type="GO" id="GO:0043565">
    <property type="term" value="F:sequence-specific DNA binding"/>
    <property type="evidence" value="ECO:0007669"/>
    <property type="project" value="InterPro"/>
</dbReference>
<dbReference type="InterPro" id="IPR025662">
    <property type="entry name" value="Sigma_54_int_dom_ATP-bd_1"/>
</dbReference>
<dbReference type="InterPro" id="IPR024096">
    <property type="entry name" value="NO_sig/Golgi_transp_ligand-bd"/>
</dbReference>
<dbReference type="Gene3D" id="3.30.1380.20">
    <property type="entry name" value="Trafficking protein particle complex subunit 3"/>
    <property type="match status" value="1"/>
</dbReference>
<evidence type="ECO:0000259" key="8">
    <source>
        <dbReference type="PROSITE" id="PS50045"/>
    </source>
</evidence>
<dbReference type="Pfam" id="PF06505">
    <property type="entry name" value="XylR_N"/>
    <property type="match status" value="1"/>
</dbReference>
<dbReference type="Gene3D" id="1.10.10.60">
    <property type="entry name" value="Homeodomain-like"/>
    <property type="match status" value="1"/>
</dbReference>
<dbReference type="Pfam" id="PF25601">
    <property type="entry name" value="AAA_lid_14"/>
    <property type="match status" value="1"/>
</dbReference>
<protein>
    <submittedName>
        <fullName evidence="9">Sigma 54-interacting transcriptional regulator</fullName>
    </submittedName>
</protein>
<dbReference type="InterPro" id="IPR009057">
    <property type="entry name" value="Homeodomain-like_sf"/>
</dbReference>
<dbReference type="InterPro" id="IPR003593">
    <property type="entry name" value="AAA+_ATPase"/>
</dbReference>
<dbReference type="FunFam" id="1.10.8.60:FF:000014">
    <property type="entry name" value="DNA-binding transcriptional regulator NtrC"/>
    <property type="match status" value="1"/>
</dbReference>
<evidence type="ECO:0000313" key="9">
    <source>
        <dbReference type="EMBL" id="MBE9399733.1"/>
    </source>
</evidence>
<dbReference type="Proteomes" id="UP000640333">
    <property type="component" value="Unassembled WGS sequence"/>
</dbReference>
<dbReference type="PROSITE" id="PS00688">
    <property type="entry name" value="SIGMA54_INTERACT_3"/>
    <property type="match status" value="1"/>
</dbReference>
<dbReference type="InterPro" id="IPR002197">
    <property type="entry name" value="HTH_Fis"/>
</dbReference>
<name>A0A8J7FNS4_9GAMM</name>
<evidence type="ECO:0000256" key="2">
    <source>
        <dbReference type="ARBA" id="ARBA00022840"/>
    </source>
</evidence>
<sequence length="576" mass="63675">MLKPQVSSQTPLPDYSDLLKRIHFDEETGHIWLDESQMLLLDATVFSDMRRVMIETLGLNGARGVLTRIGYLGGYKMADLARKIHPSTSDKDAFVIGPQLTMVTGMASVNVLALDMDLDSGEFYGEFEILGSVESDSFVEDFGETDEPICWHLIGFASGYTSHFMGREIIYREVECKASHGGNRCVIIGKPAEEWDDYQLDAQYFEPLNIKDQMLDLQDRIVGLQKKIEGQGESAQACGSVGVSERFQYAWTMVEKAANSQITVLLLGETGVGKEMFARGLHHCSDRADTPFVAINCAAIPASLIESELFGVEAGAYTGANHSRAGHFERACGGTLFLDEVGELSLQAQASLLRVLQEAEVVRVGGSEVHKVDIRLVAATNENLEKAVEEGRFRADLYYRLNVYPITIPPLRERVEDIPLLADHFLKKYSAQYGKKIKGISDKAMLMLKYHQWPGNVRELENMIERGVILADNNNAINVFDLFVSPEPPSSGGGRSLNKQQQQRIASSIQSEDWANDLVESGIGLDMVESTLINKAMCKANGNVAHAARLLGLSRPALAYRLKKDTKEGKSKSDPE</sequence>
<evidence type="ECO:0000313" key="10">
    <source>
        <dbReference type="Proteomes" id="UP000640333"/>
    </source>
</evidence>
<dbReference type="PROSITE" id="PS50045">
    <property type="entry name" value="SIGMA54_INTERACT_4"/>
    <property type="match status" value="1"/>
</dbReference>
<dbReference type="SUPFAM" id="SSF46689">
    <property type="entry name" value="Homeodomain-like"/>
    <property type="match status" value="1"/>
</dbReference>
<dbReference type="RefSeq" id="WP_193955426.1">
    <property type="nucleotide sequence ID" value="NZ_JADEYS010000035.1"/>
</dbReference>
<dbReference type="InterPro" id="IPR002078">
    <property type="entry name" value="Sigma_54_int"/>
</dbReference>
<reference evidence="9" key="1">
    <citation type="submission" date="2020-10" db="EMBL/GenBank/DDBJ databases">
        <title>Bacterium isolated from coastal waters sediment.</title>
        <authorList>
            <person name="Chen R.-J."/>
            <person name="Lu D.-C."/>
            <person name="Zhu K.-L."/>
            <person name="Du Z.-J."/>
        </authorList>
    </citation>
    <scope>NUCLEOTIDE SEQUENCE</scope>
    <source>
        <strain evidence="9">N1Y112</strain>
    </source>
</reference>
<evidence type="ECO:0000256" key="6">
    <source>
        <dbReference type="ARBA" id="ARBA00023163"/>
    </source>
</evidence>
<dbReference type="EMBL" id="JADEYS010000035">
    <property type="protein sequence ID" value="MBE9399733.1"/>
    <property type="molecule type" value="Genomic_DNA"/>
</dbReference>
<feature type="domain" description="Sigma-54 factor interaction" evidence="8">
    <location>
        <begin position="240"/>
        <end position="469"/>
    </location>
</feature>
<dbReference type="SMART" id="SM00382">
    <property type="entry name" value="AAA"/>
    <property type="match status" value="1"/>
</dbReference>
<dbReference type="Gene3D" id="1.10.8.60">
    <property type="match status" value="1"/>
</dbReference>
<dbReference type="InterPro" id="IPR010523">
    <property type="entry name" value="XylR_N"/>
</dbReference>
<dbReference type="InterPro" id="IPR025944">
    <property type="entry name" value="Sigma_54_int_dom_CS"/>
</dbReference>
<dbReference type="Pfam" id="PF02954">
    <property type="entry name" value="HTH_8"/>
    <property type="match status" value="1"/>
</dbReference>
<dbReference type="InterPro" id="IPR004096">
    <property type="entry name" value="V4R"/>
</dbReference>
<gene>
    <name evidence="9" type="ORF">IOQ59_20910</name>
</gene>
<dbReference type="SMART" id="SM00989">
    <property type="entry name" value="V4R"/>
    <property type="match status" value="1"/>
</dbReference>
<dbReference type="Pfam" id="PF02830">
    <property type="entry name" value="V4R"/>
    <property type="match status" value="1"/>
</dbReference>
<dbReference type="GO" id="GO:0006355">
    <property type="term" value="P:regulation of DNA-templated transcription"/>
    <property type="evidence" value="ECO:0007669"/>
    <property type="project" value="InterPro"/>
</dbReference>
<evidence type="ECO:0000256" key="5">
    <source>
        <dbReference type="ARBA" id="ARBA00023159"/>
    </source>
</evidence>
<keyword evidence="1" id="KW-0547">Nucleotide-binding</keyword>
<dbReference type="CDD" id="cd00009">
    <property type="entry name" value="AAA"/>
    <property type="match status" value="1"/>
</dbReference>
<evidence type="ECO:0000256" key="1">
    <source>
        <dbReference type="ARBA" id="ARBA00022741"/>
    </source>
</evidence>
<dbReference type="AlphaFoldDB" id="A0A8J7FNS4"/>
<accession>A0A8J7FNS4</accession>